<feature type="region of interest" description="Disordered" evidence="1">
    <location>
        <begin position="1"/>
        <end position="40"/>
    </location>
</feature>
<name>A0A8E5HVS2_USTVR</name>
<evidence type="ECO:0000313" key="2">
    <source>
        <dbReference type="EMBL" id="QUC22451.1"/>
    </source>
</evidence>
<proteinExistence type="predicted"/>
<evidence type="ECO:0000256" key="1">
    <source>
        <dbReference type="SAM" id="MobiDB-lite"/>
    </source>
</evidence>
<dbReference type="Proteomes" id="UP000027002">
    <property type="component" value="Chromosome 5"/>
</dbReference>
<reference evidence="2" key="1">
    <citation type="submission" date="2020-03" db="EMBL/GenBank/DDBJ databases">
        <title>A mixture of massive structural variations and highly conserved coding sequences in Ustilaginoidea virens genome.</title>
        <authorList>
            <person name="Zhang K."/>
            <person name="Zhao Z."/>
            <person name="Zhang Z."/>
            <person name="Li Y."/>
            <person name="Hsiang T."/>
            <person name="Sun W."/>
        </authorList>
    </citation>
    <scope>NUCLEOTIDE SEQUENCE</scope>
    <source>
        <strain evidence="2">UV-8b</strain>
    </source>
</reference>
<dbReference type="GeneID" id="66067469"/>
<gene>
    <name evidence="2" type="ORF">UV8b_06692</name>
</gene>
<feature type="region of interest" description="Disordered" evidence="1">
    <location>
        <begin position="103"/>
        <end position="122"/>
    </location>
</feature>
<organism evidence="2 3">
    <name type="scientific">Ustilaginoidea virens</name>
    <name type="common">Rice false smut fungus</name>
    <name type="synonym">Villosiclava virens</name>
    <dbReference type="NCBI Taxonomy" id="1159556"/>
    <lineage>
        <taxon>Eukaryota</taxon>
        <taxon>Fungi</taxon>
        <taxon>Dikarya</taxon>
        <taxon>Ascomycota</taxon>
        <taxon>Pezizomycotina</taxon>
        <taxon>Sordariomycetes</taxon>
        <taxon>Hypocreomycetidae</taxon>
        <taxon>Hypocreales</taxon>
        <taxon>Clavicipitaceae</taxon>
        <taxon>Ustilaginoidea</taxon>
    </lineage>
</organism>
<dbReference type="EMBL" id="CP072757">
    <property type="protein sequence ID" value="QUC22451.1"/>
    <property type="molecule type" value="Genomic_DNA"/>
</dbReference>
<sequence>MPVKESSVTKPVGMDDTETLPFSPKHASLKKRPPPAGHGLRITIRSRDELGLSRETEGHDTWAILHTVRTQDSGLRIDDDDDDDDDVQVPSTNQLIVRTSRVPRDKMPAQHEPGKRKAAGLHASQPPVDIVLIPRHSPHHLRRWGRTARPGRSGQLFADRRSSASSIPLMSDTAACHPELPPSPGATPTCRWSRYHALLTASSASTALPPPIAPHCSLTRLAGTVQEYRHHAAAA</sequence>
<dbReference type="RefSeq" id="XP_043000124.1">
    <property type="nucleotide sequence ID" value="XM_043144189.1"/>
</dbReference>
<keyword evidence="3" id="KW-1185">Reference proteome</keyword>
<accession>A0A8E5HVS2</accession>
<protein>
    <submittedName>
        <fullName evidence="2">Uncharacterized protein</fullName>
    </submittedName>
</protein>
<dbReference type="AlphaFoldDB" id="A0A8E5HVS2"/>
<dbReference type="KEGG" id="uvi:66067469"/>
<evidence type="ECO:0000313" key="3">
    <source>
        <dbReference type="Proteomes" id="UP000027002"/>
    </source>
</evidence>
<feature type="compositionally biased region" description="Basic and acidic residues" evidence="1">
    <location>
        <begin position="103"/>
        <end position="115"/>
    </location>
</feature>